<name>A0A4Y7Q248_9AGAM</name>
<dbReference type="OrthoDB" id="408631at2759"/>
<dbReference type="PANTHER" id="PTHR23025">
    <property type="entry name" value="TRIACYLGLYCEROL LIPASE"/>
    <property type="match status" value="1"/>
</dbReference>
<sequence length="258" mass="28314">MHLHGGGWVICRPEMEARLCRYLANNAGVVVVAPDYRKAPKYPYPHALEQCYAVASWIASGGLSLSLQKSRHPFASSLKLDTTRLALSGGSAGGNLAAALTTLALTRPLPHGTKIVSNGLLYPSLKLTIPYKEKTAHMNPERNLPSWASLFFFRAYLPPPRQSSDPFVSPALAPDDVLSRFPPSVILTAAYDYLAKEGEDFAKKLESLGVDVKSKRFEGVGHGFDGTPTRDKEQRLRNTNAREIAYGMIADVFRATLW</sequence>
<dbReference type="InterPro" id="IPR013094">
    <property type="entry name" value="AB_hydrolase_3"/>
</dbReference>
<protein>
    <submittedName>
        <fullName evidence="2">Alpha/beta hydrolase fold-3</fullName>
    </submittedName>
</protein>
<organism evidence="2 3">
    <name type="scientific">Rickenella mellea</name>
    <dbReference type="NCBI Taxonomy" id="50990"/>
    <lineage>
        <taxon>Eukaryota</taxon>
        <taxon>Fungi</taxon>
        <taxon>Dikarya</taxon>
        <taxon>Basidiomycota</taxon>
        <taxon>Agaricomycotina</taxon>
        <taxon>Agaricomycetes</taxon>
        <taxon>Hymenochaetales</taxon>
        <taxon>Rickenellaceae</taxon>
        <taxon>Rickenella</taxon>
    </lineage>
</organism>
<accession>A0A4Y7Q248</accession>
<dbReference type="GO" id="GO:0019433">
    <property type="term" value="P:triglyceride catabolic process"/>
    <property type="evidence" value="ECO:0007669"/>
    <property type="project" value="TreeGrafter"/>
</dbReference>
<evidence type="ECO:0000313" key="2">
    <source>
        <dbReference type="EMBL" id="TDL21485.1"/>
    </source>
</evidence>
<dbReference type="EMBL" id="ML170180">
    <property type="protein sequence ID" value="TDL21485.1"/>
    <property type="molecule type" value="Genomic_DNA"/>
</dbReference>
<feature type="domain" description="Alpha/beta hydrolase fold-3" evidence="1">
    <location>
        <begin position="1"/>
        <end position="224"/>
    </location>
</feature>
<dbReference type="SUPFAM" id="SSF53474">
    <property type="entry name" value="alpha/beta-Hydrolases"/>
    <property type="match status" value="1"/>
</dbReference>
<dbReference type="AlphaFoldDB" id="A0A4Y7Q248"/>
<gene>
    <name evidence="2" type="ORF">BD410DRAFT_815297</name>
</gene>
<proteinExistence type="predicted"/>
<dbReference type="GO" id="GO:0005829">
    <property type="term" value="C:cytosol"/>
    <property type="evidence" value="ECO:0007669"/>
    <property type="project" value="TreeGrafter"/>
</dbReference>
<dbReference type="PANTHER" id="PTHR23025:SF3">
    <property type="entry name" value="HORMONE-SENSITIVE LIPASE"/>
    <property type="match status" value="1"/>
</dbReference>
<keyword evidence="3" id="KW-1185">Reference proteome</keyword>
<dbReference type="STRING" id="50990.A0A4Y7Q248"/>
<reference evidence="2 3" key="1">
    <citation type="submission" date="2018-06" db="EMBL/GenBank/DDBJ databases">
        <title>A transcriptomic atlas of mushroom development highlights an independent origin of complex multicellularity.</title>
        <authorList>
            <consortium name="DOE Joint Genome Institute"/>
            <person name="Krizsan K."/>
            <person name="Almasi E."/>
            <person name="Merenyi Z."/>
            <person name="Sahu N."/>
            <person name="Viragh M."/>
            <person name="Koszo T."/>
            <person name="Mondo S."/>
            <person name="Kiss B."/>
            <person name="Balint B."/>
            <person name="Kues U."/>
            <person name="Barry K."/>
            <person name="Hegedus J.C."/>
            <person name="Henrissat B."/>
            <person name="Johnson J."/>
            <person name="Lipzen A."/>
            <person name="Ohm R."/>
            <person name="Nagy I."/>
            <person name="Pangilinan J."/>
            <person name="Yan J."/>
            <person name="Xiong Y."/>
            <person name="Grigoriev I.V."/>
            <person name="Hibbett D.S."/>
            <person name="Nagy L.G."/>
        </authorList>
    </citation>
    <scope>NUCLEOTIDE SEQUENCE [LARGE SCALE GENOMIC DNA]</scope>
    <source>
        <strain evidence="2 3">SZMC22713</strain>
    </source>
</reference>
<keyword evidence="2" id="KW-0378">Hydrolase</keyword>
<dbReference type="InterPro" id="IPR029058">
    <property type="entry name" value="AB_hydrolase_fold"/>
</dbReference>
<evidence type="ECO:0000313" key="3">
    <source>
        <dbReference type="Proteomes" id="UP000294933"/>
    </source>
</evidence>
<dbReference type="Pfam" id="PF07859">
    <property type="entry name" value="Abhydrolase_3"/>
    <property type="match status" value="1"/>
</dbReference>
<dbReference type="VEuPathDB" id="FungiDB:BD410DRAFT_815297"/>
<dbReference type="Proteomes" id="UP000294933">
    <property type="component" value="Unassembled WGS sequence"/>
</dbReference>
<evidence type="ECO:0000259" key="1">
    <source>
        <dbReference type="Pfam" id="PF07859"/>
    </source>
</evidence>
<dbReference type="Gene3D" id="3.40.50.1820">
    <property type="entry name" value="alpha/beta hydrolase"/>
    <property type="match status" value="1"/>
</dbReference>
<dbReference type="GO" id="GO:0004771">
    <property type="term" value="F:sterol ester esterase activity"/>
    <property type="evidence" value="ECO:0007669"/>
    <property type="project" value="TreeGrafter"/>
</dbReference>
<dbReference type="GO" id="GO:0004806">
    <property type="term" value="F:triacylglycerol lipase activity"/>
    <property type="evidence" value="ECO:0007669"/>
    <property type="project" value="TreeGrafter"/>
</dbReference>